<dbReference type="Proteomes" id="UP000198393">
    <property type="component" value="Unassembled WGS sequence"/>
</dbReference>
<proteinExistence type="predicted"/>
<accession>A0A239L224</accession>
<keyword evidence="4" id="KW-1185">Reference proteome</keyword>
<dbReference type="OrthoDB" id="1466422at2"/>
<evidence type="ECO:0000256" key="2">
    <source>
        <dbReference type="SAM" id="Phobius"/>
    </source>
</evidence>
<keyword evidence="2" id="KW-0812">Transmembrane</keyword>
<gene>
    <name evidence="3" type="ORF">SAMN05421640_2907</name>
</gene>
<dbReference type="EMBL" id="FZPD01000005">
    <property type="protein sequence ID" value="SNT24365.1"/>
    <property type="molecule type" value="Genomic_DNA"/>
</dbReference>
<feature type="region of interest" description="Disordered" evidence="1">
    <location>
        <begin position="164"/>
        <end position="197"/>
    </location>
</feature>
<sequence>MSKTKIVSVVMLVVWVSLAVFLVYSIKSSIDEAKRIERAEARIIEQLKMIREAEIAYMSVNGQYTSDWDKLLAFVDTGKFYLTEKSETIITLPYGKDSVVVDIDTLGTVPVMDSLFKASKWPRFNLATLPYVPGTEPPVKFDVWADKISKAGLFVNAIEVKNPRPVDPSRDEDSEYNTKKPLRFGSRTSVTTAGNWE</sequence>
<organism evidence="3 4">
    <name type="scientific">Ekhidna lutea</name>
    <dbReference type="NCBI Taxonomy" id="447679"/>
    <lineage>
        <taxon>Bacteria</taxon>
        <taxon>Pseudomonadati</taxon>
        <taxon>Bacteroidota</taxon>
        <taxon>Cytophagia</taxon>
        <taxon>Cytophagales</taxon>
        <taxon>Reichenbachiellaceae</taxon>
        <taxon>Ekhidna</taxon>
    </lineage>
</organism>
<keyword evidence="2" id="KW-1133">Transmembrane helix</keyword>
<feature type="compositionally biased region" description="Polar residues" evidence="1">
    <location>
        <begin position="186"/>
        <end position="197"/>
    </location>
</feature>
<keyword evidence="2" id="KW-0472">Membrane</keyword>
<reference evidence="3 4" key="1">
    <citation type="submission" date="2017-06" db="EMBL/GenBank/DDBJ databases">
        <authorList>
            <person name="Kim H.J."/>
            <person name="Triplett B.A."/>
        </authorList>
    </citation>
    <scope>NUCLEOTIDE SEQUENCE [LARGE SCALE GENOMIC DNA]</scope>
    <source>
        <strain evidence="3 4">DSM 19307</strain>
    </source>
</reference>
<evidence type="ECO:0000256" key="1">
    <source>
        <dbReference type="SAM" id="MobiDB-lite"/>
    </source>
</evidence>
<protein>
    <submittedName>
        <fullName evidence="3">Uncharacterized protein</fullName>
    </submittedName>
</protein>
<evidence type="ECO:0000313" key="4">
    <source>
        <dbReference type="Proteomes" id="UP000198393"/>
    </source>
</evidence>
<feature type="transmembrane region" description="Helical" evidence="2">
    <location>
        <begin position="6"/>
        <end position="26"/>
    </location>
</feature>
<dbReference type="RefSeq" id="WP_089357605.1">
    <property type="nucleotide sequence ID" value="NZ_FZPD01000005.1"/>
</dbReference>
<dbReference type="AlphaFoldDB" id="A0A239L224"/>
<evidence type="ECO:0000313" key="3">
    <source>
        <dbReference type="EMBL" id="SNT24365.1"/>
    </source>
</evidence>
<name>A0A239L224_EKHLU</name>